<evidence type="ECO:0000313" key="1">
    <source>
        <dbReference type="EMBL" id="BCZ47846.1"/>
    </source>
</evidence>
<gene>
    <name evidence="1" type="ORF">psyc5s11_39130</name>
</gene>
<protein>
    <submittedName>
        <fullName evidence="1">Uncharacterized protein</fullName>
    </submittedName>
</protein>
<name>A0ABM7T767_9CLOT</name>
<dbReference type="EMBL" id="AP024849">
    <property type="protein sequence ID" value="BCZ47846.1"/>
    <property type="molecule type" value="Genomic_DNA"/>
</dbReference>
<sequence>MFLREFEIENEDNIIALALFGSYNTEAHLKSIEDKNKSKLI</sequence>
<organism evidence="1 2">
    <name type="scientific">Clostridium gelidum</name>
    <dbReference type="NCBI Taxonomy" id="704125"/>
    <lineage>
        <taxon>Bacteria</taxon>
        <taxon>Bacillati</taxon>
        <taxon>Bacillota</taxon>
        <taxon>Clostridia</taxon>
        <taxon>Eubacteriales</taxon>
        <taxon>Clostridiaceae</taxon>
        <taxon>Clostridium</taxon>
    </lineage>
</organism>
<dbReference type="RefSeq" id="WP_258712362.1">
    <property type="nucleotide sequence ID" value="NZ_AP024849.1"/>
</dbReference>
<dbReference type="Proteomes" id="UP000824633">
    <property type="component" value="Chromosome"/>
</dbReference>
<reference evidence="2" key="1">
    <citation type="submission" date="2021-07" db="EMBL/GenBank/DDBJ databases">
        <title>Complete genome sequencing of a Clostridium isolate.</title>
        <authorList>
            <person name="Ueki A."/>
            <person name="Tonouchi A."/>
        </authorList>
    </citation>
    <scope>NUCLEOTIDE SEQUENCE [LARGE SCALE GENOMIC DNA]</scope>
    <source>
        <strain evidence="2">C5S11</strain>
    </source>
</reference>
<proteinExistence type="predicted"/>
<evidence type="ECO:0000313" key="2">
    <source>
        <dbReference type="Proteomes" id="UP000824633"/>
    </source>
</evidence>
<accession>A0ABM7T767</accession>
<keyword evidence="2" id="KW-1185">Reference proteome</keyword>